<sequence length="76" mass="8818">MNLLRVWYEAYRHIKISATGLLITGSWENHGSSRRFSEGPLQKVENGNNCRAKRGTFRHGFEGLLYCIHFDIYTLS</sequence>
<comment type="caution">
    <text evidence="1">The sequence shown here is derived from an EMBL/GenBank/DDBJ whole genome shotgun (WGS) entry which is preliminary data.</text>
</comment>
<protein>
    <submittedName>
        <fullName evidence="1">Uncharacterized protein</fullName>
    </submittedName>
</protein>
<accession>A0AAW2NRD3</accession>
<reference evidence="1" key="1">
    <citation type="submission" date="2020-06" db="EMBL/GenBank/DDBJ databases">
        <authorList>
            <person name="Li T."/>
            <person name="Hu X."/>
            <person name="Zhang T."/>
            <person name="Song X."/>
            <person name="Zhang H."/>
            <person name="Dai N."/>
            <person name="Sheng W."/>
            <person name="Hou X."/>
            <person name="Wei L."/>
        </authorList>
    </citation>
    <scope>NUCLEOTIDE SEQUENCE</scope>
    <source>
        <strain evidence="1">G02</strain>
        <tissue evidence="1">Leaf</tissue>
    </source>
</reference>
<dbReference type="AlphaFoldDB" id="A0AAW2NRD3"/>
<dbReference type="EMBL" id="JACGWJ010000019">
    <property type="protein sequence ID" value="KAL0345081.1"/>
    <property type="molecule type" value="Genomic_DNA"/>
</dbReference>
<reference evidence="1" key="2">
    <citation type="journal article" date="2024" name="Plant">
        <title>Genomic evolution and insights into agronomic trait innovations of Sesamum species.</title>
        <authorList>
            <person name="Miao H."/>
            <person name="Wang L."/>
            <person name="Qu L."/>
            <person name="Liu H."/>
            <person name="Sun Y."/>
            <person name="Le M."/>
            <person name="Wang Q."/>
            <person name="Wei S."/>
            <person name="Zheng Y."/>
            <person name="Lin W."/>
            <person name="Duan Y."/>
            <person name="Cao H."/>
            <person name="Xiong S."/>
            <person name="Wang X."/>
            <person name="Wei L."/>
            <person name="Li C."/>
            <person name="Ma Q."/>
            <person name="Ju M."/>
            <person name="Zhao R."/>
            <person name="Li G."/>
            <person name="Mu C."/>
            <person name="Tian Q."/>
            <person name="Mei H."/>
            <person name="Zhang T."/>
            <person name="Gao T."/>
            <person name="Zhang H."/>
        </authorList>
    </citation>
    <scope>NUCLEOTIDE SEQUENCE</scope>
    <source>
        <strain evidence="1">G02</strain>
    </source>
</reference>
<evidence type="ECO:0000313" key="1">
    <source>
        <dbReference type="EMBL" id="KAL0345081.1"/>
    </source>
</evidence>
<proteinExistence type="predicted"/>
<gene>
    <name evidence="1" type="ORF">Sradi_4339400</name>
</gene>
<organism evidence="1">
    <name type="scientific">Sesamum radiatum</name>
    <name type="common">Black benniseed</name>
    <dbReference type="NCBI Taxonomy" id="300843"/>
    <lineage>
        <taxon>Eukaryota</taxon>
        <taxon>Viridiplantae</taxon>
        <taxon>Streptophyta</taxon>
        <taxon>Embryophyta</taxon>
        <taxon>Tracheophyta</taxon>
        <taxon>Spermatophyta</taxon>
        <taxon>Magnoliopsida</taxon>
        <taxon>eudicotyledons</taxon>
        <taxon>Gunneridae</taxon>
        <taxon>Pentapetalae</taxon>
        <taxon>asterids</taxon>
        <taxon>lamiids</taxon>
        <taxon>Lamiales</taxon>
        <taxon>Pedaliaceae</taxon>
        <taxon>Sesamum</taxon>
    </lineage>
</organism>
<name>A0AAW2NRD3_SESRA</name>